<dbReference type="AlphaFoldDB" id="A0A397P9C2"/>
<name>A0A397P9C2_9SPHN</name>
<evidence type="ECO:0000313" key="3">
    <source>
        <dbReference type="Proteomes" id="UP000266568"/>
    </source>
</evidence>
<accession>A0A397P9C2</accession>
<keyword evidence="3" id="KW-1185">Reference proteome</keyword>
<organism evidence="2 3">
    <name type="scientific">Hephaestia caeni</name>
    <dbReference type="NCBI Taxonomy" id="645617"/>
    <lineage>
        <taxon>Bacteria</taxon>
        <taxon>Pseudomonadati</taxon>
        <taxon>Pseudomonadota</taxon>
        <taxon>Alphaproteobacteria</taxon>
        <taxon>Sphingomonadales</taxon>
        <taxon>Sphingomonadaceae</taxon>
        <taxon>Hephaestia</taxon>
    </lineage>
</organism>
<feature type="region of interest" description="Disordered" evidence="1">
    <location>
        <begin position="1"/>
        <end position="30"/>
    </location>
</feature>
<comment type="caution">
    <text evidence="2">The sequence shown here is derived from an EMBL/GenBank/DDBJ whole genome shotgun (WGS) entry which is preliminary data.</text>
</comment>
<evidence type="ECO:0000313" key="2">
    <source>
        <dbReference type="EMBL" id="RIA46186.1"/>
    </source>
</evidence>
<dbReference type="EMBL" id="QXDC01000002">
    <property type="protein sequence ID" value="RIA46186.1"/>
    <property type="molecule type" value="Genomic_DNA"/>
</dbReference>
<sequence length="233" mass="25997">MTQPSPAAQPARLRSEMQYDDRGNFSHEGELYRPGESLPDLCRRIETHLTKTIAGGRFALRGERFTGGRRVVVELLDAPNDLSDEGERRAFETMLHDEVERFNNAHGNFHQDYLSCSFFTHIRIGTTYWAALAAKRGAANPVQATVSLAQFKRRVKPGDQLKLIAAHEGHRMLGSIRAITAVRSADIILEGKSYLTLPRASAFACDGRLIRIANGNDNNPDEHLLYEWIPAAG</sequence>
<dbReference type="RefSeq" id="WP_119034433.1">
    <property type="nucleotide sequence ID" value="NZ_QXDC01000002.1"/>
</dbReference>
<dbReference type="OrthoDB" id="7465799at2"/>
<gene>
    <name evidence="2" type="ORF">DFR49_0719</name>
</gene>
<dbReference type="Proteomes" id="UP000266568">
    <property type="component" value="Unassembled WGS sequence"/>
</dbReference>
<feature type="compositionally biased region" description="Basic and acidic residues" evidence="1">
    <location>
        <begin position="13"/>
        <end position="30"/>
    </location>
</feature>
<reference evidence="2 3" key="1">
    <citation type="submission" date="2018-08" db="EMBL/GenBank/DDBJ databases">
        <title>Genomic Encyclopedia of Type Strains, Phase IV (KMG-IV): sequencing the most valuable type-strain genomes for metagenomic binning, comparative biology and taxonomic classification.</title>
        <authorList>
            <person name="Goeker M."/>
        </authorList>
    </citation>
    <scope>NUCLEOTIDE SEQUENCE [LARGE SCALE GENOMIC DNA]</scope>
    <source>
        <strain evidence="2 3">DSM 25527</strain>
    </source>
</reference>
<protein>
    <submittedName>
        <fullName evidence="2">Uncharacterized protein</fullName>
    </submittedName>
</protein>
<proteinExistence type="predicted"/>
<evidence type="ECO:0000256" key="1">
    <source>
        <dbReference type="SAM" id="MobiDB-lite"/>
    </source>
</evidence>